<reference evidence="1 2" key="1">
    <citation type="journal article" date="2016" name="Nat. Commun.">
        <title>Thousands of microbial genomes shed light on interconnected biogeochemical processes in an aquifer system.</title>
        <authorList>
            <person name="Anantharaman K."/>
            <person name="Brown C.T."/>
            <person name="Hug L.A."/>
            <person name="Sharon I."/>
            <person name="Castelle C.J."/>
            <person name="Probst A.J."/>
            <person name="Thomas B.C."/>
            <person name="Singh A."/>
            <person name="Wilkins M.J."/>
            <person name="Karaoz U."/>
            <person name="Brodie E.L."/>
            <person name="Williams K.H."/>
            <person name="Hubbard S.S."/>
            <person name="Banfield J.F."/>
        </authorList>
    </citation>
    <scope>NUCLEOTIDE SEQUENCE [LARGE SCALE GENOMIC DNA]</scope>
</reference>
<dbReference type="EMBL" id="MHNL01000001">
    <property type="protein sequence ID" value="OGZ46162.1"/>
    <property type="molecule type" value="Genomic_DNA"/>
</dbReference>
<comment type="caution">
    <text evidence="1">The sequence shown here is derived from an EMBL/GenBank/DDBJ whole genome shotgun (WGS) entry which is preliminary data.</text>
</comment>
<proteinExistence type="predicted"/>
<dbReference type="AlphaFoldDB" id="A0A1G2G7V9"/>
<accession>A0A1G2G7V9</accession>
<evidence type="ECO:0000313" key="2">
    <source>
        <dbReference type="Proteomes" id="UP000177785"/>
    </source>
</evidence>
<gene>
    <name evidence="1" type="ORF">A2756_06150</name>
</gene>
<name>A0A1G2G7V9_9BACT</name>
<dbReference type="STRING" id="1802115.A2756_06150"/>
<organism evidence="1 2">
    <name type="scientific">Candidatus Ryanbacteria bacterium RIFCSPHIGHO2_01_FULL_48_27</name>
    <dbReference type="NCBI Taxonomy" id="1802115"/>
    <lineage>
        <taxon>Bacteria</taxon>
        <taxon>Candidatus Ryaniibacteriota</taxon>
    </lineage>
</organism>
<evidence type="ECO:0000313" key="1">
    <source>
        <dbReference type="EMBL" id="OGZ46162.1"/>
    </source>
</evidence>
<dbReference type="Proteomes" id="UP000177785">
    <property type="component" value="Unassembled WGS sequence"/>
</dbReference>
<protein>
    <submittedName>
        <fullName evidence="1">Uncharacterized protein</fullName>
    </submittedName>
</protein>
<sequence length="159" mass="18933">MDISKERFYTVKGEAEDRYKGIGKVYCPYFKEEIAFNAKGLEHIKFKEKDKARLVIDQYIRLRLLKLAPQIISKSHTLQEFFETKRFEKQKINSRWENRLIQVVYYGFVAIINGARIKVIVKEVEGGSKFFWSIIPFWKNDKKNSQNKKILHAGDMEYD</sequence>